<dbReference type="Gene3D" id="1.20.5.440">
    <property type="entry name" value="ATP synthase delta/epsilon subunit, C-terminal domain"/>
    <property type="match status" value="1"/>
</dbReference>
<dbReference type="InterPro" id="IPR036794">
    <property type="entry name" value="ATP_F1_dsu/esu_C_sf"/>
</dbReference>
<evidence type="ECO:0000256" key="11">
    <source>
        <dbReference type="ARBA" id="ARBA00023310"/>
    </source>
</evidence>
<evidence type="ECO:0000259" key="17">
    <source>
        <dbReference type="Pfam" id="PF00401"/>
    </source>
</evidence>
<dbReference type="GO" id="GO:0005524">
    <property type="term" value="F:ATP binding"/>
    <property type="evidence" value="ECO:0007669"/>
    <property type="project" value="UniProtKB-UniRule"/>
</dbReference>
<keyword evidence="5 14" id="KW-0813">Transport</keyword>
<dbReference type="RefSeq" id="WP_120191514.1">
    <property type="nucleotide sequence ID" value="NZ_RAPK01000006.1"/>
</dbReference>
<dbReference type="GO" id="GO:0005886">
    <property type="term" value="C:plasma membrane"/>
    <property type="evidence" value="ECO:0007669"/>
    <property type="project" value="UniProtKB-SubCell"/>
</dbReference>
<keyword evidence="9 14" id="KW-0472">Membrane</keyword>
<dbReference type="SUPFAM" id="SSF46604">
    <property type="entry name" value="Epsilon subunit of F1F0-ATP synthase C-terminal domain"/>
    <property type="match status" value="1"/>
</dbReference>
<dbReference type="InterPro" id="IPR001469">
    <property type="entry name" value="ATP_synth_F1_dsu/esu"/>
</dbReference>
<feature type="coiled-coil region" evidence="16">
    <location>
        <begin position="90"/>
        <end position="134"/>
    </location>
</feature>
<dbReference type="OrthoDB" id="9804110at2"/>
<keyword evidence="10 14" id="KW-0139">CF(1)</keyword>
<evidence type="ECO:0000256" key="15">
    <source>
        <dbReference type="RuleBase" id="RU003656"/>
    </source>
</evidence>
<evidence type="ECO:0000313" key="20">
    <source>
        <dbReference type="Proteomes" id="UP000285120"/>
    </source>
</evidence>
<dbReference type="NCBIfam" id="NF009977">
    <property type="entry name" value="PRK13442.1"/>
    <property type="match status" value="1"/>
</dbReference>
<keyword evidence="7 14" id="KW-0375">Hydrogen ion transport</keyword>
<evidence type="ECO:0000256" key="16">
    <source>
        <dbReference type="SAM" id="Coils"/>
    </source>
</evidence>
<dbReference type="AlphaFoldDB" id="A0A419V817"/>
<dbReference type="FunFam" id="2.60.15.10:FF:000001">
    <property type="entry name" value="ATP synthase epsilon chain"/>
    <property type="match status" value="1"/>
</dbReference>
<evidence type="ECO:0000256" key="14">
    <source>
        <dbReference type="HAMAP-Rule" id="MF_00530"/>
    </source>
</evidence>
<evidence type="ECO:0000256" key="1">
    <source>
        <dbReference type="ARBA" id="ARBA00003543"/>
    </source>
</evidence>
<dbReference type="InterPro" id="IPR020547">
    <property type="entry name" value="ATP_synth_F1_esu_C"/>
</dbReference>
<reference evidence="19 20" key="1">
    <citation type="submission" date="2018-09" db="EMBL/GenBank/DDBJ databases">
        <title>Genomic Encyclopedia of Archaeal and Bacterial Type Strains, Phase II (KMG-II): from individual species to whole genera.</title>
        <authorList>
            <person name="Goeker M."/>
        </authorList>
    </citation>
    <scope>NUCLEOTIDE SEQUENCE [LARGE SCALE GENOMIC DNA]</scope>
    <source>
        <strain evidence="19 20">DSM 17008</strain>
    </source>
</reference>
<proteinExistence type="inferred from homology"/>
<dbReference type="NCBIfam" id="NF009980">
    <property type="entry name" value="PRK13446.1"/>
    <property type="match status" value="1"/>
</dbReference>
<dbReference type="PANTHER" id="PTHR13822:SF10">
    <property type="entry name" value="ATP SYNTHASE EPSILON CHAIN, CHLOROPLASTIC"/>
    <property type="match status" value="1"/>
</dbReference>
<evidence type="ECO:0000259" key="18">
    <source>
        <dbReference type="Pfam" id="PF02823"/>
    </source>
</evidence>
<dbReference type="CDD" id="cd12152">
    <property type="entry name" value="F1-ATPase_delta"/>
    <property type="match status" value="1"/>
</dbReference>
<dbReference type="Gene3D" id="2.60.15.10">
    <property type="entry name" value="F0F1 ATP synthase delta/epsilon subunit, N-terminal"/>
    <property type="match status" value="1"/>
</dbReference>
<dbReference type="InterPro" id="IPR036771">
    <property type="entry name" value="ATPsynth_dsu/esu_N"/>
</dbReference>
<dbReference type="Pfam" id="PF00401">
    <property type="entry name" value="ATP-synt_DE"/>
    <property type="match status" value="1"/>
</dbReference>
<evidence type="ECO:0000256" key="9">
    <source>
        <dbReference type="ARBA" id="ARBA00023136"/>
    </source>
</evidence>
<dbReference type="InterPro" id="IPR020546">
    <property type="entry name" value="ATP_synth_F1_dsu/esu_N"/>
</dbReference>
<feature type="domain" description="ATP synthase epsilon subunit C-terminal" evidence="17">
    <location>
        <begin position="86"/>
        <end position="132"/>
    </location>
</feature>
<evidence type="ECO:0000313" key="19">
    <source>
        <dbReference type="EMBL" id="RKD76093.1"/>
    </source>
</evidence>
<protein>
    <recommendedName>
        <fullName evidence="4 14">ATP synthase epsilon chain</fullName>
    </recommendedName>
    <alternativeName>
        <fullName evidence="13 14">ATP synthase F1 sector epsilon subunit</fullName>
    </alternativeName>
    <alternativeName>
        <fullName evidence="12 14">F-ATPase epsilon subunit</fullName>
    </alternativeName>
</protein>
<keyword evidence="11 14" id="KW-0066">ATP synthesis</keyword>
<comment type="caution">
    <text evidence="19">The sequence shown here is derived from an EMBL/GenBank/DDBJ whole genome shotgun (WGS) entry which is preliminary data.</text>
</comment>
<dbReference type="PANTHER" id="PTHR13822">
    <property type="entry name" value="ATP SYNTHASE DELTA/EPSILON CHAIN"/>
    <property type="match status" value="1"/>
</dbReference>
<dbReference type="HAMAP" id="MF_00530">
    <property type="entry name" value="ATP_synth_epsil_bac"/>
    <property type="match status" value="1"/>
</dbReference>
<dbReference type="NCBIfam" id="NF001846">
    <property type="entry name" value="PRK00571.1-3"/>
    <property type="match status" value="1"/>
</dbReference>
<dbReference type="EMBL" id="RAPK01000006">
    <property type="protein sequence ID" value="RKD76093.1"/>
    <property type="molecule type" value="Genomic_DNA"/>
</dbReference>
<feature type="domain" description="ATP synthase F1 complex delta/epsilon subunit N-terminal" evidence="18">
    <location>
        <begin position="5"/>
        <end position="82"/>
    </location>
</feature>
<keyword evidence="16" id="KW-0175">Coiled coil</keyword>
<comment type="function">
    <text evidence="1 14">Produces ATP from ADP in the presence of a proton gradient across the membrane.</text>
</comment>
<gene>
    <name evidence="14" type="primary">atpC</name>
    <name evidence="19" type="ORF">ATL39_0305</name>
</gene>
<comment type="similarity">
    <text evidence="3 14 15">Belongs to the ATPase epsilon chain family.</text>
</comment>
<dbReference type="NCBIfam" id="TIGR01216">
    <property type="entry name" value="ATP_synt_epsi"/>
    <property type="match status" value="1"/>
</dbReference>
<evidence type="ECO:0000256" key="6">
    <source>
        <dbReference type="ARBA" id="ARBA00022475"/>
    </source>
</evidence>
<dbReference type="Pfam" id="PF02823">
    <property type="entry name" value="ATP-synt_DE_N"/>
    <property type="match status" value="1"/>
</dbReference>
<evidence type="ECO:0000256" key="12">
    <source>
        <dbReference type="ARBA" id="ARBA00030215"/>
    </source>
</evidence>
<evidence type="ECO:0000256" key="10">
    <source>
        <dbReference type="ARBA" id="ARBA00023196"/>
    </source>
</evidence>
<evidence type="ECO:0000256" key="2">
    <source>
        <dbReference type="ARBA" id="ARBA00004202"/>
    </source>
</evidence>
<organism evidence="19 20">
    <name type="scientific">Sinobaca qinghaiensis</name>
    <dbReference type="NCBI Taxonomy" id="342944"/>
    <lineage>
        <taxon>Bacteria</taxon>
        <taxon>Bacillati</taxon>
        <taxon>Bacillota</taxon>
        <taxon>Bacilli</taxon>
        <taxon>Bacillales</taxon>
        <taxon>Sporolactobacillaceae</taxon>
        <taxon>Sinobaca</taxon>
    </lineage>
</organism>
<comment type="subunit">
    <text evidence="14 15">F-type ATPases have 2 components, CF(1) - the catalytic core - and CF(0) - the membrane proton channel. CF(1) has five subunits: alpha(3), beta(3), gamma(1), delta(1), epsilon(1). CF(0) has three main subunits: a, b and c.</text>
</comment>
<evidence type="ECO:0000256" key="8">
    <source>
        <dbReference type="ARBA" id="ARBA00023065"/>
    </source>
</evidence>
<keyword evidence="6 14" id="KW-1003">Cell membrane</keyword>
<evidence type="ECO:0000256" key="5">
    <source>
        <dbReference type="ARBA" id="ARBA00022448"/>
    </source>
</evidence>
<evidence type="ECO:0000256" key="13">
    <source>
        <dbReference type="ARBA" id="ARBA00031795"/>
    </source>
</evidence>
<accession>A0A419V817</accession>
<dbReference type="GO" id="GO:0045259">
    <property type="term" value="C:proton-transporting ATP synthase complex"/>
    <property type="evidence" value="ECO:0007669"/>
    <property type="project" value="UniProtKB-KW"/>
</dbReference>
<evidence type="ECO:0000256" key="7">
    <source>
        <dbReference type="ARBA" id="ARBA00022781"/>
    </source>
</evidence>
<keyword evidence="8 14" id="KW-0406">Ion transport</keyword>
<dbReference type="SUPFAM" id="SSF51344">
    <property type="entry name" value="Epsilon subunit of F1F0-ATP synthase N-terminal domain"/>
    <property type="match status" value="1"/>
</dbReference>
<name>A0A419V817_9BACL</name>
<dbReference type="Proteomes" id="UP000285120">
    <property type="component" value="Unassembled WGS sequence"/>
</dbReference>
<comment type="subcellular location">
    <subcellularLocation>
        <location evidence="2 14">Cell membrane</location>
        <topology evidence="2 14">Peripheral membrane protein</topology>
    </subcellularLocation>
</comment>
<evidence type="ECO:0000256" key="4">
    <source>
        <dbReference type="ARBA" id="ARBA00014480"/>
    </source>
</evidence>
<keyword evidence="20" id="KW-1185">Reference proteome</keyword>
<sequence>MSTTNLSIVTPDGTVYEGEADLVSVRSTTGELGILPGHIPLVAPLETSPVRVKTNSGTDLVAVSGGFVEVRPDTVTILAESAERPEEIDKDRAQTAKERAEERLNRAKQEEIDIKRAQLALKRANTRLEVAKQK</sequence>
<evidence type="ECO:0000256" key="3">
    <source>
        <dbReference type="ARBA" id="ARBA00005712"/>
    </source>
</evidence>
<dbReference type="GO" id="GO:0046933">
    <property type="term" value="F:proton-transporting ATP synthase activity, rotational mechanism"/>
    <property type="evidence" value="ECO:0007669"/>
    <property type="project" value="UniProtKB-UniRule"/>
</dbReference>